<keyword evidence="12" id="KW-1185">Reference proteome</keyword>
<evidence type="ECO:0000259" key="10">
    <source>
        <dbReference type="Pfam" id="PF05093"/>
    </source>
</evidence>
<dbReference type="AlphaFoldDB" id="A0A8S1H450"/>
<comment type="domain">
    <text evidence="9">The N-terminal domain has structural similarity with S-adenosyl-L-methionine-dependent methyltransferases, but does not bind S-adenosyl-L-methionine. It is required for correct assembly of the 2 Fe-S clusters.</text>
</comment>
<feature type="region of interest" description="Fe-S binding site B" evidence="9">
    <location>
        <begin position="196"/>
        <end position="210"/>
    </location>
</feature>
<dbReference type="OrthoDB" id="311633at2759"/>
<dbReference type="GO" id="GO:0016226">
    <property type="term" value="P:iron-sulfur cluster assembly"/>
    <property type="evidence" value="ECO:0007669"/>
    <property type="project" value="UniProtKB-UniRule"/>
</dbReference>
<keyword evidence="9" id="KW-0001">2Fe-2S</keyword>
<feature type="binding site" evidence="9">
    <location>
        <position position="210"/>
    </location>
    <ligand>
        <name>[4Fe-4S] cluster</name>
        <dbReference type="ChEBI" id="CHEBI:49883"/>
    </ligand>
</feature>
<proteinExistence type="inferred from homology"/>
<dbReference type="GO" id="GO:0005758">
    <property type="term" value="C:mitochondrial intermembrane space"/>
    <property type="evidence" value="ECO:0007669"/>
    <property type="project" value="UniProtKB-SubCell"/>
</dbReference>
<feature type="binding site" evidence="9">
    <location>
        <position position="207"/>
    </location>
    <ligand>
        <name>[4Fe-4S] cluster</name>
        <dbReference type="ChEBI" id="CHEBI:49883"/>
    </ligand>
</feature>
<keyword evidence="4 9" id="KW-0963">Cytoplasm</keyword>
<feature type="binding site" evidence="9">
    <location>
        <position position="176"/>
    </location>
    <ligand>
        <name>[2Fe-2S] cluster</name>
        <dbReference type="ChEBI" id="CHEBI:190135"/>
    </ligand>
</feature>
<comment type="similarity">
    <text evidence="2 9">Belongs to the anamorsin family.</text>
</comment>
<feature type="binding site" evidence="9">
    <location>
        <position position="174"/>
    </location>
    <ligand>
        <name>[2Fe-2S] cluster</name>
        <dbReference type="ChEBI" id="CHEBI:190135"/>
    </ligand>
</feature>
<comment type="cofactor">
    <cofactor evidence="9">
        <name>[2Fe-2S] cluster</name>
        <dbReference type="ChEBI" id="CHEBI:190135"/>
    </cofactor>
</comment>
<dbReference type="PANTHER" id="PTHR13273:SF14">
    <property type="entry name" value="ANAMORSIN"/>
    <property type="match status" value="1"/>
</dbReference>
<keyword evidence="8 9" id="KW-0496">Mitochondrion</keyword>
<name>A0A8S1H450_9PELO</name>
<evidence type="ECO:0000256" key="2">
    <source>
        <dbReference type="ARBA" id="ARBA00008169"/>
    </source>
</evidence>
<evidence type="ECO:0000313" key="11">
    <source>
        <dbReference type="EMBL" id="CAD6188200.1"/>
    </source>
</evidence>
<feature type="binding site" evidence="9">
    <location>
        <position position="199"/>
    </location>
    <ligand>
        <name>[4Fe-4S] cluster</name>
        <dbReference type="ChEBI" id="CHEBI:49883"/>
    </ligand>
</feature>
<feature type="region of interest" description="Fe-S binding site A" evidence="9">
    <location>
        <begin position="160"/>
        <end position="176"/>
    </location>
</feature>
<dbReference type="GO" id="GO:0046872">
    <property type="term" value="F:metal ion binding"/>
    <property type="evidence" value="ECO:0007669"/>
    <property type="project" value="UniProtKB-KW"/>
</dbReference>
<feature type="binding site" evidence="9">
    <location>
        <position position="160"/>
    </location>
    <ligand>
        <name>[2Fe-2S] cluster</name>
        <dbReference type="ChEBI" id="CHEBI:190135"/>
    </ligand>
</feature>
<dbReference type="EMBL" id="CAJGYM010000008">
    <property type="protein sequence ID" value="CAD6188200.1"/>
    <property type="molecule type" value="Genomic_DNA"/>
</dbReference>
<feature type="binding site" evidence="9">
    <location>
        <position position="171"/>
    </location>
    <ligand>
        <name>[2Fe-2S] cluster</name>
        <dbReference type="ChEBI" id="CHEBI:190135"/>
    </ligand>
</feature>
<evidence type="ECO:0000256" key="5">
    <source>
        <dbReference type="ARBA" id="ARBA00022723"/>
    </source>
</evidence>
<comment type="caution">
    <text evidence="11">The sequence shown here is derived from an EMBL/GenBank/DDBJ whole genome shotgun (WGS) entry which is preliminary data.</text>
</comment>
<feature type="short sequence motif" description="Cx2C motif 2" evidence="9">
    <location>
        <begin position="207"/>
        <end position="210"/>
    </location>
</feature>
<accession>A0A8S1H450</accession>
<evidence type="ECO:0000256" key="8">
    <source>
        <dbReference type="ARBA" id="ARBA00023128"/>
    </source>
</evidence>
<comment type="domain">
    <text evidence="9">The twin Cx2C motifs are involved in the recognition by the mitochondrial MIA40-ERV1 disulfide relay system. The formation of 2 disulfide bonds in the Cx2C motifs through dithiol/disulfide exchange reactions effectively traps the protein in the mitochondrial intermembrane space.</text>
</comment>
<dbReference type="Proteomes" id="UP000835052">
    <property type="component" value="Unassembled WGS sequence"/>
</dbReference>
<comment type="caution">
    <text evidence="9">Lacks conserved residue(s) required for the propagation of feature annotation.</text>
</comment>
<keyword evidence="7 9" id="KW-0411">Iron-sulfur</keyword>
<feature type="short sequence motif" description="Cx2C motif 1" evidence="9">
    <location>
        <begin position="196"/>
        <end position="199"/>
    </location>
</feature>
<comment type="subunit">
    <text evidence="9">Monomer.</text>
</comment>
<dbReference type="InterPro" id="IPR007785">
    <property type="entry name" value="Anamorsin"/>
</dbReference>
<organism evidence="11 12">
    <name type="scientific">Caenorhabditis auriculariae</name>
    <dbReference type="NCBI Taxonomy" id="2777116"/>
    <lineage>
        <taxon>Eukaryota</taxon>
        <taxon>Metazoa</taxon>
        <taxon>Ecdysozoa</taxon>
        <taxon>Nematoda</taxon>
        <taxon>Chromadorea</taxon>
        <taxon>Rhabditida</taxon>
        <taxon>Rhabditina</taxon>
        <taxon>Rhabditomorpha</taxon>
        <taxon>Rhabditoidea</taxon>
        <taxon>Rhabditidae</taxon>
        <taxon>Peloderinae</taxon>
        <taxon>Caenorhabditis</taxon>
    </lineage>
</organism>
<keyword evidence="6 9" id="KW-0408">Iron</keyword>
<evidence type="ECO:0000256" key="9">
    <source>
        <dbReference type="HAMAP-Rule" id="MF_03115"/>
    </source>
</evidence>
<comment type="cofactor">
    <cofactor evidence="1 9">
        <name>[4Fe-4S] cluster</name>
        <dbReference type="ChEBI" id="CHEBI:49883"/>
    </cofactor>
</comment>
<dbReference type="GO" id="GO:0009055">
    <property type="term" value="F:electron transfer activity"/>
    <property type="evidence" value="ECO:0007669"/>
    <property type="project" value="UniProtKB-UniRule"/>
</dbReference>
<keyword evidence="5 9" id="KW-0479">Metal-binding</keyword>
<feature type="domain" description="Anamorsin C-terminal" evidence="10">
    <location>
        <begin position="157"/>
        <end position="189"/>
    </location>
</feature>
<reference evidence="11" key="1">
    <citation type="submission" date="2020-10" db="EMBL/GenBank/DDBJ databases">
        <authorList>
            <person name="Kikuchi T."/>
        </authorList>
    </citation>
    <scope>NUCLEOTIDE SEQUENCE</scope>
    <source>
        <strain evidence="11">NKZ352</strain>
    </source>
</reference>
<comment type="function">
    <text evidence="9">Component of the cytosolic iron-sulfur (Fe-S) protein assembly (CIA) machinery. Required for the maturation of extramitochondrial Fe-S proteins. Part of an electron transfer chain functioning in an early step of cytosolic Fe-S biogenesis, facilitating the de novo assembly of a [4Fe-4S] cluster on the cytosolic Fe-S scaffold complex. Electrons are transferred from NADPH via a FAD- and FMN-containing diflavin oxidoreductase. Together with the diflavin oxidoreductase, also required for the assembly of the diferric tyrosyl radical cofactor of ribonucleotide reductase (RNR), probably by providing electrons for reduction during radical cofactor maturation in the catalytic small subunit.</text>
</comment>
<feature type="domain" description="Anamorsin C-terminal" evidence="10">
    <location>
        <begin position="192"/>
        <end position="226"/>
    </location>
</feature>
<dbReference type="HAMAP" id="MF_03115">
    <property type="entry name" value="Anamorsin"/>
    <property type="match status" value="1"/>
</dbReference>
<evidence type="ECO:0000256" key="3">
    <source>
        <dbReference type="ARBA" id="ARBA00022485"/>
    </source>
</evidence>
<evidence type="ECO:0000256" key="6">
    <source>
        <dbReference type="ARBA" id="ARBA00023004"/>
    </source>
</evidence>
<comment type="domain">
    <text evidence="9">The C-terminal domain binds 2 Fe-S clusters but is otherwise mostly in an intrinsically disordered conformation.</text>
</comment>
<evidence type="ECO:0000313" key="12">
    <source>
        <dbReference type="Proteomes" id="UP000835052"/>
    </source>
</evidence>
<keyword evidence="3 9" id="KW-0004">4Fe-4S</keyword>
<dbReference type="GO" id="GO:0051539">
    <property type="term" value="F:4 iron, 4 sulfur cluster binding"/>
    <property type="evidence" value="ECO:0007669"/>
    <property type="project" value="UniProtKB-KW"/>
</dbReference>
<evidence type="ECO:0000256" key="4">
    <source>
        <dbReference type="ARBA" id="ARBA00022490"/>
    </source>
</evidence>
<evidence type="ECO:0000256" key="1">
    <source>
        <dbReference type="ARBA" id="ARBA00001966"/>
    </source>
</evidence>
<protein>
    <recommendedName>
        <fullName evidence="9">Anamorsin homolog</fullName>
    </recommendedName>
    <alternativeName>
        <fullName evidence="9">Fe-S cluster assembly protein DRE2 homolog</fullName>
    </alternativeName>
</protein>
<feature type="binding site" evidence="9">
    <location>
        <position position="196"/>
    </location>
    <ligand>
        <name>[4Fe-4S] cluster</name>
        <dbReference type="ChEBI" id="CHEBI:49883"/>
    </ligand>
</feature>
<dbReference type="InterPro" id="IPR046408">
    <property type="entry name" value="CIAPIN1"/>
</dbReference>
<evidence type="ECO:0000256" key="7">
    <source>
        <dbReference type="ARBA" id="ARBA00023014"/>
    </source>
</evidence>
<dbReference type="Pfam" id="PF05093">
    <property type="entry name" value="CIAPIN1"/>
    <property type="match status" value="2"/>
</dbReference>
<dbReference type="GO" id="GO:0051537">
    <property type="term" value="F:2 iron, 2 sulfur cluster binding"/>
    <property type="evidence" value="ECO:0007669"/>
    <property type="project" value="UniProtKB-UniRule"/>
</dbReference>
<sequence>MDADFSLSEPTLALLEGEGTGSQDVLKNMPNLARMDIVAVEQSAMAQSFTQVVIDAERGELLNKAFEFAFQIAQPGGRVYAFSTAENLPSALRKLRIAGFIPSNADSYPLIGSKPAFTGQTFSLNLSAANADVDDVIDEDALLEEEDLQKPSGAQLKAECGPGDNKKKRACKNCTCGLAEEEEKERVQNAPSTKGCGSCALGDAFRCATCPYLGMPPFKPGEKVQIATVDDF</sequence>
<gene>
    <name evidence="11" type="ORF">CAUJ_LOCUS4119</name>
</gene>
<comment type="subcellular location">
    <subcellularLocation>
        <location evidence="9">Cytoplasm</location>
    </subcellularLocation>
    <subcellularLocation>
        <location evidence="9">Mitochondrion intermembrane space</location>
    </subcellularLocation>
</comment>
<dbReference type="PANTHER" id="PTHR13273">
    <property type="entry name" value="ANAMORSIN"/>
    <property type="match status" value="1"/>
</dbReference>